<dbReference type="InterPro" id="IPR006502">
    <property type="entry name" value="PDDEXK-like"/>
</dbReference>
<dbReference type="OrthoDB" id="691424at2759"/>
<dbReference type="AlphaFoldDB" id="A0A5J4ZP77"/>
<dbReference type="PANTHER" id="PTHR31579:SF2">
    <property type="entry name" value="DUF506 FAMILY PROTEIN"/>
    <property type="match status" value="1"/>
</dbReference>
<keyword evidence="3" id="KW-1185">Reference proteome</keyword>
<protein>
    <submittedName>
        <fullName evidence="2">Uncharacterized protein</fullName>
    </submittedName>
</protein>
<dbReference type="EMBL" id="CM018049">
    <property type="protein sequence ID" value="KAA8519779.1"/>
    <property type="molecule type" value="Genomic_DNA"/>
</dbReference>
<reference evidence="2 3" key="1">
    <citation type="submission" date="2019-09" db="EMBL/GenBank/DDBJ databases">
        <title>A chromosome-level genome assembly of the Chinese tupelo Nyssa sinensis.</title>
        <authorList>
            <person name="Yang X."/>
            <person name="Kang M."/>
            <person name="Yang Y."/>
            <person name="Xiong H."/>
            <person name="Wang M."/>
            <person name="Zhang Z."/>
            <person name="Wang Z."/>
            <person name="Wu H."/>
            <person name="Ma T."/>
            <person name="Liu J."/>
            <person name="Xi Z."/>
        </authorList>
    </citation>
    <scope>NUCLEOTIDE SEQUENCE [LARGE SCALE GENOMIC DNA]</scope>
    <source>
        <strain evidence="2">J267</strain>
        <tissue evidence="2">Leaf</tissue>
    </source>
</reference>
<name>A0A5J4ZP77_9ASTE</name>
<evidence type="ECO:0000256" key="1">
    <source>
        <dbReference type="SAM" id="MobiDB-lite"/>
    </source>
</evidence>
<evidence type="ECO:0000313" key="3">
    <source>
        <dbReference type="Proteomes" id="UP000325577"/>
    </source>
</evidence>
<dbReference type="Pfam" id="PF04720">
    <property type="entry name" value="PDDEXK_6"/>
    <property type="match status" value="1"/>
</dbReference>
<feature type="region of interest" description="Disordered" evidence="1">
    <location>
        <begin position="34"/>
        <end position="57"/>
    </location>
</feature>
<organism evidence="2 3">
    <name type="scientific">Nyssa sinensis</name>
    <dbReference type="NCBI Taxonomy" id="561372"/>
    <lineage>
        <taxon>Eukaryota</taxon>
        <taxon>Viridiplantae</taxon>
        <taxon>Streptophyta</taxon>
        <taxon>Embryophyta</taxon>
        <taxon>Tracheophyta</taxon>
        <taxon>Spermatophyta</taxon>
        <taxon>Magnoliopsida</taxon>
        <taxon>eudicotyledons</taxon>
        <taxon>Gunneridae</taxon>
        <taxon>Pentapetalae</taxon>
        <taxon>asterids</taxon>
        <taxon>Cornales</taxon>
        <taxon>Nyssaceae</taxon>
        <taxon>Nyssa</taxon>
    </lineage>
</organism>
<evidence type="ECO:0000313" key="2">
    <source>
        <dbReference type="EMBL" id="KAA8519779.1"/>
    </source>
</evidence>
<proteinExistence type="predicted"/>
<sequence>MKHRMLTFDKSEIECSGEPVLRLSDTVFEFLDSESEGSPENVSIGGGDDENGNSESVEDNKTFWETQHQILHATLCRTSSLETRVRNISKEAVKEIQLAGNVCDCRRLVAGGCRNCLMREICGRLQNAGFNSAMCKSKWRSSLDIPSGEHTYLDVVGKVQF</sequence>
<accession>A0A5J4ZP77</accession>
<gene>
    <name evidence="2" type="ORF">F0562_014035</name>
</gene>
<dbReference type="PANTHER" id="PTHR31579">
    <property type="entry name" value="OS03G0796600 PROTEIN"/>
    <property type="match status" value="1"/>
</dbReference>
<dbReference type="Proteomes" id="UP000325577">
    <property type="component" value="Linkage Group LG6"/>
</dbReference>